<evidence type="ECO:0000313" key="1">
    <source>
        <dbReference type="EMBL" id="RLQ88892.1"/>
    </source>
</evidence>
<accession>A0A3L7JK82</accession>
<dbReference type="InterPro" id="IPR021505">
    <property type="entry name" value="Phage_B3_Orf6"/>
</dbReference>
<name>A0A3L7JK82_9HYPH</name>
<dbReference type="EMBL" id="RCWN01000001">
    <property type="protein sequence ID" value="RLQ88892.1"/>
    <property type="molecule type" value="Genomic_DNA"/>
</dbReference>
<gene>
    <name evidence="1" type="ORF">D8780_12315</name>
</gene>
<dbReference type="RefSeq" id="WP_121645860.1">
    <property type="nucleotide sequence ID" value="NZ_RCWN01000001.1"/>
</dbReference>
<dbReference type="AlphaFoldDB" id="A0A3L7JK82"/>
<proteinExistence type="predicted"/>
<sequence length="225" mass="25203">MNEQVKTVPTADDEARSVPPGAVAVNGEFYLPDSKGNLVPLDMVKPQDQLEDEMVRKIFGFATDLSAQISRFKEHSFADIGDFQAMLDQDYGAKKGGKKGNVTFMSFDGLKKVQVAVADLIEFGPQLQTAKSLIDQCLNDWSADSRPEIRTIVTRAFNVDKEGQVNRAELYRLRKWDITDERWQRAMDAITDASRSVGSKEYLRFYERDKPGGAWQAVTIDLASA</sequence>
<keyword evidence="2" id="KW-1185">Reference proteome</keyword>
<dbReference type="Pfam" id="PF11363">
    <property type="entry name" value="DUF3164"/>
    <property type="match status" value="1"/>
</dbReference>
<reference evidence="1 2" key="1">
    <citation type="submission" date="2018-10" db="EMBL/GenBank/DDBJ databases">
        <title>Notoacmeibacter sp. M2BS9Y-3-1, whole genome shotgun sequence.</title>
        <authorList>
            <person name="Tuo L."/>
        </authorList>
    </citation>
    <scope>NUCLEOTIDE SEQUENCE [LARGE SCALE GENOMIC DNA]</scope>
    <source>
        <strain evidence="1 2">M2BS9Y-3-1</strain>
    </source>
</reference>
<protein>
    <submittedName>
        <fullName evidence="1">DUF3164 family protein</fullName>
    </submittedName>
</protein>
<comment type="caution">
    <text evidence="1">The sequence shown here is derived from an EMBL/GenBank/DDBJ whole genome shotgun (WGS) entry which is preliminary data.</text>
</comment>
<organism evidence="1 2">
    <name type="scientific">Notoacmeibacter ruber</name>
    <dbReference type="NCBI Taxonomy" id="2670375"/>
    <lineage>
        <taxon>Bacteria</taxon>
        <taxon>Pseudomonadati</taxon>
        <taxon>Pseudomonadota</taxon>
        <taxon>Alphaproteobacteria</taxon>
        <taxon>Hyphomicrobiales</taxon>
        <taxon>Notoacmeibacteraceae</taxon>
        <taxon>Notoacmeibacter</taxon>
    </lineage>
</organism>
<dbReference type="Proteomes" id="UP000281094">
    <property type="component" value="Unassembled WGS sequence"/>
</dbReference>
<evidence type="ECO:0000313" key="2">
    <source>
        <dbReference type="Proteomes" id="UP000281094"/>
    </source>
</evidence>